<dbReference type="AlphaFoldDB" id="A0A975SQW1"/>
<feature type="chain" id="PRO_5037813237" evidence="17">
    <location>
        <begin position="25"/>
        <end position="682"/>
    </location>
</feature>
<protein>
    <submittedName>
        <fullName evidence="20">TonB-dependent receptor</fullName>
    </submittedName>
</protein>
<keyword evidence="13 14" id="KW-0998">Cell outer membrane</keyword>
<dbReference type="InterPro" id="IPR036942">
    <property type="entry name" value="Beta-barrel_TonB_sf"/>
</dbReference>
<dbReference type="GO" id="GO:0009279">
    <property type="term" value="C:cell outer membrane"/>
    <property type="evidence" value="ECO:0007669"/>
    <property type="project" value="UniProtKB-SubCell"/>
</dbReference>
<gene>
    <name evidence="20" type="ORF">Azoinq_07110</name>
</gene>
<evidence type="ECO:0000259" key="19">
    <source>
        <dbReference type="Pfam" id="PF07715"/>
    </source>
</evidence>
<dbReference type="GO" id="GO:0015344">
    <property type="term" value="F:siderophore uptake transmembrane transporter activity"/>
    <property type="evidence" value="ECO:0007669"/>
    <property type="project" value="TreeGrafter"/>
</dbReference>
<evidence type="ECO:0000256" key="1">
    <source>
        <dbReference type="ARBA" id="ARBA00004571"/>
    </source>
</evidence>
<keyword evidence="11 14" id="KW-0472">Membrane</keyword>
<evidence type="ECO:0000256" key="12">
    <source>
        <dbReference type="ARBA" id="ARBA00023170"/>
    </source>
</evidence>
<evidence type="ECO:0000313" key="20">
    <source>
        <dbReference type="EMBL" id="QWT50345.1"/>
    </source>
</evidence>
<accession>A0A975SQW1</accession>
<dbReference type="EMBL" id="CP064782">
    <property type="protein sequence ID" value="QWT50345.1"/>
    <property type="molecule type" value="Genomic_DNA"/>
</dbReference>
<dbReference type="KEGG" id="aiq:Azoinq_07110"/>
<comment type="subcellular location">
    <subcellularLocation>
        <location evidence="1 14">Cell outer membrane</location>
        <topology evidence="1 14">Multi-pass membrane protein</topology>
    </subcellularLocation>
</comment>
<keyword evidence="21" id="KW-1185">Reference proteome</keyword>
<keyword evidence="4 14" id="KW-1134">Transmembrane beta strand</keyword>
<comment type="similarity">
    <text evidence="2 14 15">Belongs to the TonB-dependent receptor family.</text>
</comment>
<evidence type="ECO:0000256" key="11">
    <source>
        <dbReference type="ARBA" id="ARBA00023136"/>
    </source>
</evidence>
<dbReference type="Gene3D" id="2.40.170.20">
    <property type="entry name" value="TonB-dependent receptor, beta-barrel domain"/>
    <property type="match status" value="1"/>
</dbReference>
<evidence type="ECO:0000256" key="2">
    <source>
        <dbReference type="ARBA" id="ARBA00009810"/>
    </source>
</evidence>
<keyword evidence="8" id="KW-0408">Iron</keyword>
<evidence type="ECO:0000259" key="18">
    <source>
        <dbReference type="Pfam" id="PF00593"/>
    </source>
</evidence>
<dbReference type="Pfam" id="PF00593">
    <property type="entry name" value="TonB_dep_Rec_b-barrel"/>
    <property type="match status" value="1"/>
</dbReference>
<keyword evidence="10 15" id="KW-0798">TonB box</keyword>
<dbReference type="InterPro" id="IPR039426">
    <property type="entry name" value="TonB-dep_rcpt-like"/>
</dbReference>
<keyword evidence="3 14" id="KW-0813">Transport</keyword>
<reference evidence="20" key="1">
    <citation type="submission" date="2020-11" db="EMBL/GenBank/DDBJ databases">
        <title>Azospira inquinata sp. nov.</title>
        <authorList>
            <person name="Moe W.M."/>
            <person name="Mikes M.C."/>
        </authorList>
    </citation>
    <scope>NUCLEOTIDE SEQUENCE</scope>
    <source>
        <strain evidence="20">Azo-3</strain>
    </source>
</reference>
<dbReference type="Gene3D" id="2.170.130.10">
    <property type="entry name" value="TonB-dependent receptor, plug domain"/>
    <property type="match status" value="1"/>
</dbReference>
<dbReference type="InterPro" id="IPR000531">
    <property type="entry name" value="Beta-barrel_TonB"/>
</dbReference>
<dbReference type="PANTHER" id="PTHR32552:SF68">
    <property type="entry name" value="FERRICHROME OUTER MEMBRANE TRANSPORTER_PHAGE RECEPTOR"/>
    <property type="match status" value="1"/>
</dbReference>
<dbReference type="InterPro" id="IPR012910">
    <property type="entry name" value="Plug_dom"/>
</dbReference>
<evidence type="ECO:0000256" key="4">
    <source>
        <dbReference type="ARBA" id="ARBA00022452"/>
    </source>
</evidence>
<keyword evidence="12 20" id="KW-0675">Receptor</keyword>
<sequence>MEKRRMAGWLAGLLLGLGARGAVAANSGSGAAPGAGEEAAVTLGEVVVSGAAGGSLPTRSILSSVNILGADQIENQNIKSPWQLFYLMPGVMLTQYNMGTTSGKLSFRGFNGEGEVNAVKLLIDGIPSNSNDGNMPYLDLLFPLEIQSVELVKGTNDPRYGLHNIAGNANLTTDTGGNYTKSRVALGSFDSREVQLGRGVEGDGLSQNYFFGYQSANGWRAHDDSERYALSGKWFVTPNGGRTNLGLTFRAAKQKADEPGYLSQAQSDANPRMSPANNRTDGGERTMEQMSLQGDHQFNDRWFGALKAYVNHIDDRRWLDYGQGTTPQERAIQELHQGFIATLTWRPEVHRLYDLAIEGGVDGEWQQNQSQRYNINQRVRLAQTRDQRFDFNVAGAYLQAVIRPTEKLKIVPASRVDKFNGNFTDRLTGNSYGMNDYGWIHQPKLSAMYTLVPGYSLYGNYGRTFQVGVGSGAYRLSQTGSQSPSLNDGWEVGLKMQPAAGTEARVALWQQVASDELRRMLYGAANDMEAVGKTRRQGMDWELSTQATEATRLWAFYSYQNSKILKAGAQEPGAQGQEIDHVPHYIVSAGVEHRLNADLRLTASLNAQGSSYLERTNTTAKYGAYTLVNVAANYRLDNHTSLDFQVQNLFDRRYEYVWYMSGETFHAPADGRAMFVALNLRY</sequence>
<dbReference type="PANTHER" id="PTHR32552">
    <property type="entry name" value="FERRICHROME IRON RECEPTOR-RELATED"/>
    <property type="match status" value="1"/>
</dbReference>
<keyword evidence="6 14" id="KW-0812">Transmembrane</keyword>
<evidence type="ECO:0000256" key="13">
    <source>
        <dbReference type="ARBA" id="ARBA00023237"/>
    </source>
</evidence>
<evidence type="ECO:0000256" key="9">
    <source>
        <dbReference type="ARBA" id="ARBA00023065"/>
    </source>
</evidence>
<evidence type="ECO:0000256" key="8">
    <source>
        <dbReference type="ARBA" id="ARBA00023004"/>
    </source>
</evidence>
<keyword evidence="9" id="KW-0406">Ion transport</keyword>
<keyword evidence="7 17" id="KW-0732">Signal</keyword>
<dbReference type="PROSITE" id="PS52016">
    <property type="entry name" value="TONB_DEPENDENT_REC_3"/>
    <property type="match status" value="1"/>
</dbReference>
<feature type="region of interest" description="Disordered" evidence="16">
    <location>
        <begin position="256"/>
        <end position="284"/>
    </location>
</feature>
<evidence type="ECO:0000256" key="10">
    <source>
        <dbReference type="ARBA" id="ARBA00023077"/>
    </source>
</evidence>
<evidence type="ECO:0000256" key="7">
    <source>
        <dbReference type="ARBA" id="ARBA00022729"/>
    </source>
</evidence>
<keyword evidence="5" id="KW-0410">Iron transport</keyword>
<feature type="signal peptide" evidence="17">
    <location>
        <begin position="1"/>
        <end position="24"/>
    </location>
</feature>
<dbReference type="Pfam" id="PF07715">
    <property type="entry name" value="Plug"/>
    <property type="match status" value="1"/>
</dbReference>
<dbReference type="CDD" id="cd01347">
    <property type="entry name" value="ligand_gated_channel"/>
    <property type="match status" value="1"/>
</dbReference>
<organism evidence="20 21">
    <name type="scientific">Azospira inquinata</name>
    <dbReference type="NCBI Taxonomy" id="2785627"/>
    <lineage>
        <taxon>Bacteria</taxon>
        <taxon>Pseudomonadati</taxon>
        <taxon>Pseudomonadota</taxon>
        <taxon>Betaproteobacteria</taxon>
        <taxon>Rhodocyclales</taxon>
        <taxon>Rhodocyclaceae</taxon>
        <taxon>Azospira</taxon>
    </lineage>
</organism>
<dbReference type="InterPro" id="IPR037066">
    <property type="entry name" value="Plug_dom_sf"/>
</dbReference>
<evidence type="ECO:0000256" key="6">
    <source>
        <dbReference type="ARBA" id="ARBA00022692"/>
    </source>
</evidence>
<name>A0A975SQW1_9RHOO</name>
<feature type="domain" description="TonB-dependent receptor plug" evidence="19">
    <location>
        <begin position="58"/>
        <end position="167"/>
    </location>
</feature>
<dbReference type="Proteomes" id="UP000683428">
    <property type="component" value="Chromosome"/>
</dbReference>
<evidence type="ECO:0000256" key="16">
    <source>
        <dbReference type="SAM" id="MobiDB-lite"/>
    </source>
</evidence>
<evidence type="ECO:0000313" key="21">
    <source>
        <dbReference type="Proteomes" id="UP000683428"/>
    </source>
</evidence>
<dbReference type="SUPFAM" id="SSF56935">
    <property type="entry name" value="Porins"/>
    <property type="match status" value="1"/>
</dbReference>
<evidence type="ECO:0000256" key="3">
    <source>
        <dbReference type="ARBA" id="ARBA00022448"/>
    </source>
</evidence>
<evidence type="ECO:0000256" key="5">
    <source>
        <dbReference type="ARBA" id="ARBA00022496"/>
    </source>
</evidence>
<evidence type="ECO:0000256" key="14">
    <source>
        <dbReference type="PROSITE-ProRule" id="PRU01360"/>
    </source>
</evidence>
<feature type="domain" description="TonB-dependent receptor-like beta-barrel" evidence="18">
    <location>
        <begin position="233"/>
        <end position="649"/>
    </location>
</feature>
<feature type="compositionally biased region" description="Polar residues" evidence="16">
    <location>
        <begin position="263"/>
        <end position="280"/>
    </location>
</feature>
<evidence type="ECO:0000256" key="17">
    <source>
        <dbReference type="SAM" id="SignalP"/>
    </source>
</evidence>
<proteinExistence type="inferred from homology"/>
<evidence type="ECO:0000256" key="15">
    <source>
        <dbReference type="RuleBase" id="RU003357"/>
    </source>
</evidence>